<evidence type="ECO:0000313" key="4">
    <source>
        <dbReference type="EMBL" id="UON92068.1"/>
    </source>
</evidence>
<dbReference type="EMBL" id="CP094984">
    <property type="protein sequence ID" value="UON92068.1"/>
    <property type="molecule type" value="Genomic_DNA"/>
</dbReference>
<feature type="compositionally biased region" description="Gly residues" evidence="1">
    <location>
        <begin position="16"/>
        <end position="29"/>
    </location>
</feature>
<dbReference type="Proteomes" id="UP001155145">
    <property type="component" value="Unassembled WGS sequence"/>
</dbReference>
<proteinExistence type="predicted"/>
<name>A0A9X1M715_9MICC</name>
<evidence type="ECO:0000313" key="5">
    <source>
        <dbReference type="Proteomes" id="UP000829758"/>
    </source>
</evidence>
<keyword evidence="2" id="KW-1133">Transmembrane helix</keyword>
<gene>
    <name evidence="3" type="ORF">LJ755_04855</name>
    <name evidence="4" type="ORF">MUK71_16060</name>
</gene>
<dbReference type="Proteomes" id="UP000829758">
    <property type="component" value="Chromosome"/>
</dbReference>
<feature type="transmembrane region" description="Helical" evidence="2">
    <location>
        <begin position="78"/>
        <end position="102"/>
    </location>
</feature>
<keyword evidence="5" id="KW-1185">Reference proteome</keyword>
<evidence type="ECO:0000256" key="1">
    <source>
        <dbReference type="SAM" id="MobiDB-lite"/>
    </source>
</evidence>
<feature type="compositionally biased region" description="Pro residues" evidence="1">
    <location>
        <begin position="36"/>
        <end position="52"/>
    </location>
</feature>
<accession>A0A9X1M715</accession>
<evidence type="ECO:0000313" key="6">
    <source>
        <dbReference type="Proteomes" id="UP001155145"/>
    </source>
</evidence>
<organism evidence="3 6">
    <name type="scientific">Arthrobacter zhangbolii</name>
    <dbReference type="NCBI Taxonomy" id="2886936"/>
    <lineage>
        <taxon>Bacteria</taxon>
        <taxon>Bacillati</taxon>
        <taxon>Actinomycetota</taxon>
        <taxon>Actinomycetes</taxon>
        <taxon>Micrococcales</taxon>
        <taxon>Micrococcaceae</taxon>
        <taxon>Arthrobacter</taxon>
    </lineage>
</organism>
<dbReference type="AlphaFoldDB" id="A0A9X1M715"/>
<reference evidence="3" key="1">
    <citation type="submission" date="2021-10" db="EMBL/GenBank/DDBJ databases">
        <title>Novel species in genus Arthrobacter.</title>
        <authorList>
            <person name="Liu Y."/>
        </authorList>
    </citation>
    <scope>NUCLEOTIDE SEQUENCE</scope>
    <source>
        <strain evidence="3">Zg-Y462</strain>
        <strain evidence="5">zg-Y462</strain>
    </source>
</reference>
<dbReference type="EMBL" id="JAJFZT010000002">
    <property type="protein sequence ID" value="MCC3272057.1"/>
    <property type="molecule type" value="Genomic_DNA"/>
</dbReference>
<keyword evidence="2" id="KW-0472">Membrane</keyword>
<sequence>MSNENFGGAAPAGQGAQPGGQGTPTGHGTGTAAYPQSPPPGPPQSPAPPPPGSNGGDWNPPGSTAPRPPMDPKKKKKLTLLAILGGVLVLLLAAGIATYSYLAKNVYGAEGVVEEYLGALKDGNAEKAVELLPAGDGLDTVLINNEVYQAAENRISEYRITGFDGANGGVVTADVTRAGSTAEHTIRVVKDGRQNLLFPKWKIEDDLMDWSVTLDIPENSYRPQEMTVNGVTVALPEFKDDGGLQTVDLAVLPGDYRIEPIAGSKFINYGENETVEVELDSPQQIISYWPKLSDDADEALKTEMTAWLDSCLASTKLVNPGCLNNVPDMQYPERYRNIKWSLASGPSIDPVAGTTALDETFGFLATDMKITLNCEVNRGGNGKWEPFEESDTFTEFAEAKIDGDKLELIFE</sequence>
<protein>
    <submittedName>
        <fullName evidence="3">Uncharacterized protein</fullName>
    </submittedName>
</protein>
<evidence type="ECO:0000313" key="3">
    <source>
        <dbReference type="EMBL" id="MCC3272057.1"/>
    </source>
</evidence>
<dbReference type="RefSeq" id="WP_227928150.1">
    <property type="nucleotide sequence ID" value="NZ_CP094984.1"/>
</dbReference>
<keyword evidence="2" id="KW-0812">Transmembrane</keyword>
<feature type="region of interest" description="Disordered" evidence="1">
    <location>
        <begin position="1"/>
        <end position="73"/>
    </location>
</feature>
<evidence type="ECO:0000256" key="2">
    <source>
        <dbReference type="SAM" id="Phobius"/>
    </source>
</evidence>